<accession>A0ACA9RE86</accession>
<protein>
    <submittedName>
        <fullName evidence="1">2394_t:CDS:1</fullName>
    </submittedName>
</protein>
<reference evidence="1" key="1">
    <citation type="submission" date="2021-06" db="EMBL/GenBank/DDBJ databases">
        <authorList>
            <person name="Kallberg Y."/>
            <person name="Tangrot J."/>
            <person name="Rosling A."/>
        </authorList>
    </citation>
    <scope>NUCLEOTIDE SEQUENCE</scope>
    <source>
        <strain evidence="1">MA461A</strain>
    </source>
</reference>
<gene>
    <name evidence="1" type="ORF">RPERSI_LOCUS18929</name>
</gene>
<evidence type="ECO:0000313" key="2">
    <source>
        <dbReference type="Proteomes" id="UP000789920"/>
    </source>
</evidence>
<dbReference type="EMBL" id="CAJVQC010050943">
    <property type="protein sequence ID" value="CAG8789724.1"/>
    <property type="molecule type" value="Genomic_DNA"/>
</dbReference>
<name>A0ACA9RE86_9GLOM</name>
<feature type="non-terminal residue" evidence="1">
    <location>
        <position position="233"/>
    </location>
</feature>
<dbReference type="Proteomes" id="UP000789920">
    <property type="component" value="Unassembled WGS sequence"/>
</dbReference>
<comment type="caution">
    <text evidence="1">The sequence shown here is derived from an EMBL/GenBank/DDBJ whole genome shotgun (WGS) entry which is preliminary data.</text>
</comment>
<organism evidence="1 2">
    <name type="scientific">Racocetra persica</name>
    <dbReference type="NCBI Taxonomy" id="160502"/>
    <lineage>
        <taxon>Eukaryota</taxon>
        <taxon>Fungi</taxon>
        <taxon>Fungi incertae sedis</taxon>
        <taxon>Mucoromycota</taxon>
        <taxon>Glomeromycotina</taxon>
        <taxon>Glomeromycetes</taxon>
        <taxon>Diversisporales</taxon>
        <taxon>Gigasporaceae</taxon>
        <taxon>Racocetra</taxon>
    </lineage>
</organism>
<evidence type="ECO:0000313" key="1">
    <source>
        <dbReference type="EMBL" id="CAG8789724.1"/>
    </source>
</evidence>
<sequence>MLESKYGHSLWNLKDEVAENDHNLMCVNSVSILTKLLYNQEKIEQKLAIYSFKQLRREMVAKNFRLSNFFDSIYNASLPQNRNDKYLDKLDKKLMVECYILCSNQNSKLTAFKKDISLFVDLIELSTDAIDALSHADHYYMGRMAKMFNDQFHHEISLDKKLENITLHKYDDRIREQREKRKMKDTILLDFFELSLKDMNSKTINIFEDVFIIQQKSTYADKDHLALLMKKAE</sequence>
<proteinExistence type="predicted"/>
<keyword evidence="2" id="KW-1185">Reference proteome</keyword>